<dbReference type="PANTHER" id="PTHR34476:SF1">
    <property type="entry name" value="DNA-DIRECTED RNA POLYMERASE SUBUNIT OMEGA"/>
    <property type="match status" value="1"/>
</dbReference>
<accession>A0A2T4U8G0</accession>
<keyword evidence="6 10" id="KW-0548">Nucleotidyltransferase</keyword>
<comment type="subunit">
    <text evidence="10">The RNAP catalytic core consists of 2 alpha, 1 beta, 1 beta' and 1 omega subunit. When a sigma factor is associated with the core the holoenzyme is formed, which can initiate transcription.</text>
</comment>
<proteinExistence type="inferred from homology"/>
<evidence type="ECO:0000256" key="7">
    <source>
        <dbReference type="ARBA" id="ARBA00023163"/>
    </source>
</evidence>
<gene>
    <name evidence="10 11" type="primary">rpoZ</name>
    <name evidence="11" type="ORF">C6Y45_04995</name>
</gene>
<dbReference type="Gene3D" id="3.90.940.10">
    <property type="match status" value="1"/>
</dbReference>
<dbReference type="OrthoDB" id="9815459at2"/>
<dbReference type="GO" id="GO:0006351">
    <property type="term" value="P:DNA-templated transcription"/>
    <property type="evidence" value="ECO:0007669"/>
    <property type="project" value="UniProtKB-UniRule"/>
</dbReference>
<sequence length="74" mass="8409">MLQPSIDSLQTKINSKYTLVTVSAQRARQLREHPEKFNQPDGAKSVNYVGMALEEIDAEQLSFELNEDDVKETI</sequence>
<dbReference type="AlphaFoldDB" id="A0A2T4U8G0"/>
<dbReference type="NCBIfam" id="TIGR00690">
    <property type="entry name" value="rpoZ"/>
    <property type="match status" value="1"/>
</dbReference>
<dbReference type="RefSeq" id="WP_107583932.1">
    <property type="nucleotide sequence ID" value="NZ_PZJJ01000005.1"/>
</dbReference>
<dbReference type="EC" id="2.7.7.6" evidence="2 10"/>
<evidence type="ECO:0000313" key="12">
    <source>
        <dbReference type="Proteomes" id="UP000240509"/>
    </source>
</evidence>
<evidence type="ECO:0000256" key="8">
    <source>
        <dbReference type="ARBA" id="ARBA00029924"/>
    </source>
</evidence>
<comment type="function">
    <text evidence="10">Promotes RNA polymerase assembly. Latches the N- and C-terminal regions of the beta' subunit thereby facilitating its interaction with the beta and alpha subunits.</text>
</comment>
<dbReference type="GO" id="GO:0000428">
    <property type="term" value="C:DNA-directed RNA polymerase complex"/>
    <property type="evidence" value="ECO:0007669"/>
    <property type="project" value="UniProtKB-KW"/>
</dbReference>
<comment type="catalytic activity">
    <reaction evidence="9 10">
        <text>RNA(n) + a ribonucleoside 5'-triphosphate = RNA(n+1) + diphosphate</text>
        <dbReference type="Rhea" id="RHEA:21248"/>
        <dbReference type="Rhea" id="RHEA-COMP:14527"/>
        <dbReference type="Rhea" id="RHEA-COMP:17342"/>
        <dbReference type="ChEBI" id="CHEBI:33019"/>
        <dbReference type="ChEBI" id="CHEBI:61557"/>
        <dbReference type="ChEBI" id="CHEBI:140395"/>
        <dbReference type="EC" id="2.7.7.6"/>
    </reaction>
</comment>
<evidence type="ECO:0000256" key="2">
    <source>
        <dbReference type="ARBA" id="ARBA00012418"/>
    </source>
</evidence>
<keyword evidence="12" id="KW-1185">Reference proteome</keyword>
<name>A0A2T4U8G0_9BACI</name>
<evidence type="ECO:0000256" key="10">
    <source>
        <dbReference type="HAMAP-Rule" id="MF_00366"/>
    </source>
</evidence>
<evidence type="ECO:0000256" key="6">
    <source>
        <dbReference type="ARBA" id="ARBA00022695"/>
    </source>
</evidence>
<evidence type="ECO:0000256" key="5">
    <source>
        <dbReference type="ARBA" id="ARBA00022679"/>
    </source>
</evidence>
<evidence type="ECO:0000256" key="9">
    <source>
        <dbReference type="ARBA" id="ARBA00048552"/>
    </source>
</evidence>
<dbReference type="InterPro" id="IPR006110">
    <property type="entry name" value="Pol_omega/Rpo6/RPB6"/>
</dbReference>
<dbReference type="PANTHER" id="PTHR34476">
    <property type="entry name" value="DNA-DIRECTED RNA POLYMERASE SUBUNIT OMEGA"/>
    <property type="match status" value="1"/>
</dbReference>
<comment type="similarity">
    <text evidence="1 10">Belongs to the RNA polymerase subunit omega family.</text>
</comment>
<keyword evidence="4 10" id="KW-0240">DNA-directed RNA polymerase</keyword>
<organism evidence="11 12">
    <name type="scientific">Alkalicoccus saliphilus</name>
    <dbReference type="NCBI Taxonomy" id="200989"/>
    <lineage>
        <taxon>Bacteria</taxon>
        <taxon>Bacillati</taxon>
        <taxon>Bacillota</taxon>
        <taxon>Bacilli</taxon>
        <taxon>Bacillales</taxon>
        <taxon>Bacillaceae</taxon>
        <taxon>Alkalicoccus</taxon>
    </lineage>
</organism>
<dbReference type="InterPro" id="IPR036161">
    <property type="entry name" value="RPB6/omega-like_sf"/>
</dbReference>
<evidence type="ECO:0000313" key="11">
    <source>
        <dbReference type="EMBL" id="PTL39675.1"/>
    </source>
</evidence>
<dbReference type="SMART" id="SM01409">
    <property type="entry name" value="RNA_pol_Rpb6"/>
    <property type="match status" value="1"/>
</dbReference>
<comment type="caution">
    <text evidence="11">The sequence shown here is derived from an EMBL/GenBank/DDBJ whole genome shotgun (WGS) entry which is preliminary data.</text>
</comment>
<dbReference type="HAMAP" id="MF_00366">
    <property type="entry name" value="RNApol_bact_RpoZ"/>
    <property type="match status" value="1"/>
</dbReference>
<dbReference type="Pfam" id="PF01192">
    <property type="entry name" value="RNA_pol_Rpb6"/>
    <property type="match status" value="1"/>
</dbReference>
<dbReference type="EMBL" id="PZJJ01000005">
    <property type="protein sequence ID" value="PTL39675.1"/>
    <property type="molecule type" value="Genomic_DNA"/>
</dbReference>
<dbReference type="GO" id="GO:0003899">
    <property type="term" value="F:DNA-directed RNA polymerase activity"/>
    <property type="evidence" value="ECO:0007669"/>
    <property type="project" value="UniProtKB-UniRule"/>
</dbReference>
<dbReference type="InterPro" id="IPR003716">
    <property type="entry name" value="DNA-dir_RNA_pol_omega"/>
</dbReference>
<evidence type="ECO:0000256" key="4">
    <source>
        <dbReference type="ARBA" id="ARBA00022478"/>
    </source>
</evidence>
<keyword evidence="7 10" id="KW-0804">Transcription</keyword>
<dbReference type="GO" id="GO:0003677">
    <property type="term" value="F:DNA binding"/>
    <property type="evidence" value="ECO:0007669"/>
    <property type="project" value="UniProtKB-UniRule"/>
</dbReference>
<reference evidence="11 12" key="1">
    <citation type="submission" date="2018-03" db="EMBL/GenBank/DDBJ databases">
        <title>Alkalicoccus saliphilus sp. nov., isolated from a mineral pool.</title>
        <authorList>
            <person name="Zhao B."/>
        </authorList>
    </citation>
    <scope>NUCLEOTIDE SEQUENCE [LARGE SCALE GENOMIC DNA]</scope>
    <source>
        <strain evidence="11 12">6AG</strain>
    </source>
</reference>
<evidence type="ECO:0000256" key="1">
    <source>
        <dbReference type="ARBA" id="ARBA00006711"/>
    </source>
</evidence>
<dbReference type="SUPFAM" id="SSF63562">
    <property type="entry name" value="RPB6/omega subunit-like"/>
    <property type="match status" value="1"/>
</dbReference>
<dbReference type="Proteomes" id="UP000240509">
    <property type="component" value="Unassembled WGS sequence"/>
</dbReference>
<protein>
    <recommendedName>
        <fullName evidence="3 10">DNA-directed RNA polymerase subunit omega</fullName>
        <shortName evidence="10">RNAP omega subunit</shortName>
        <ecNumber evidence="2 10">2.7.7.6</ecNumber>
    </recommendedName>
    <alternativeName>
        <fullName evidence="10">RNA polymerase omega subunit</fullName>
    </alternativeName>
    <alternativeName>
        <fullName evidence="8 10">Transcriptase subunit omega</fullName>
    </alternativeName>
</protein>
<keyword evidence="5 10" id="KW-0808">Transferase</keyword>
<evidence type="ECO:0000256" key="3">
    <source>
        <dbReference type="ARBA" id="ARBA00013725"/>
    </source>
</evidence>